<keyword evidence="5" id="KW-0805">Transcription regulation</keyword>
<evidence type="ECO:0000256" key="7">
    <source>
        <dbReference type="ARBA" id="ARBA00023242"/>
    </source>
</evidence>
<evidence type="ECO:0000256" key="6">
    <source>
        <dbReference type="ARBA" id="ARBA00023163"/>
    </source>
</evidence>
<dbReference type="EMBL" id="CAJFDI010000004">
    <property type="protein sequence ID" value="CAD5226534.1"/>
    <property type="molecule type" value="Genomic_DNA"/>
</dbReference>
<dbReference type="PANTHER" id="PTHR46481:SF10">
    <property type="entry name" value="ZINC FINGER BED DOMAIN-CONTAINING PROTEIN 39"/>
    <property type="match status" value="1"/>
</dbReference>
<evidence type="ECO:0000313" key="12">
    <source>
        <dbReference type="Proteomes" id="UP000659654"/>
    </source>
</evidence>
<sequence>MGNGIGTRKASRIDGARNGAQPANKDPFGGRRLIFVVNVISSPLPVFGATRTTTLEVVLLAATKLIHLPCWDIMFLWADVVSRPLIGENESTVTDSDTFFLTRDCDQCVKKGKGAKFEENGNLGFGSCWNAACDVVPFPHRRPARRVVFEGLAPKSSGGESWETFRDPSHLPIYFAIPSDPPPLPREQRAAGVRVPGRLSRRATHFETNFEAADRCHLGARAMDQSSLGQLQIPPGLLNNISMNLFMARVLNMTSPLATKNFNDDGNLSFDFKQASTPLTKFHPYLLNSSVSSSPSTPISTVGPQRIKRRVRNSGPANKTAEVWRFFTQVTEPDRQAATCNKCGKEIKATNSSTTGMIRHLKSCHPPEYAVLEHARGKQTLLKSINSLGQSDECTKKLQDLLKTNLPVQPESLSPSSTASSANATVASSICFSKDATNSADSSGIDSYNENFARADDQISVCASSANSDLFNFNVGEYKNVLKRNEDNAKALFGAEVKDEELENEEKPEDAEVEEKEDKKIKEHKSLNHHIAMMVVFGKLPEEIVENAGFKLLMRFLKPEYNLPSLTEFRDKIIPQVRNYMQKFIENNQTHWPISPSTTVESGFEEFENTSEGPCIAAQNRSLNMSFLSIPLKKEDDASSSVDSYSIAHSL</sequence>
<dbReference type="Pfam" id="PF02892">
    <property type="entry name" value="zf-BED"/>
    <property type="match status" value="1"/>
</dbReference>
<evidence type="ECO:0000256" key="2">
    <source>
        <dbReference type="ARBA" id="ARBA00022723"/>
    </source>
</evidence>
<dbReference type="SUPFAM" id="SSF57667">
    <property type="entry name" value="beta-beta-alpha zinc fingers"/>
    <property type="match status" value="1"/>
</dbReference>
<dbReference type="GO" id="GO:0003677">
    <property type="term" value="F:DNA binding"/>
    <property type="evidence" value="ECO:0007669"/>
    <property type="project" value="InterPro"/>
</dbReference>
<keyword evidence="4" id="KW-0862">Zinc</keyword>
<feature type="domain" description="BED-type" evidence="10">
    <location>
        <begin position="318"/>
        <end position="372"/>
    </location>
</feature>
<dbReference type="InterPro" id="IPR036236">
    <property type="entry name" value="Znf_C2H2_sf"/>
</dbReference>
<dbReference type="GO" id="GO:0005634">
    <property type="term" value="C:nucleus"/>
    <property type="evidence" value="ECO:0007669"/>
    <property type="project" value="UniProtKB-SubCell"/>
</dbReference>
<evidence type="ECO:0000256" key="4">
    <source>
        <dbReference type="ARBA" id="ARBA00022833"/>
    </source>
</evidence>
<evidence type="ECO:0000256" key="5">
    <source>
        <dbReference type="ARBA" id="ARBA00023015"/>
    </source>
</evidence>
<gene>
    <name evidence="11" type="ORF">BXYJ_LOCUS9098</name>
</gene>
<feature type="compositionally biased region" description="Acidic residues" evidence="9">
    <location>
        <begin position="499"/>
        <end position="515"/>
    </location>
</feature>
<dbReference type="InterPro" id="IPR003656">
    <property type="entry name" value="Znf_BED"/>
</dbReference>
<comment type="caution">
    <text evidence="11">The sequence shown here is derived from an EMBL/GenBank/DDBJ whole genome shotgun (WGS) entry which is preliminary data.</text>
</comment>
<keyword evidence="12" id="KW-1185">Reference proteome</keyword>
<evidence type="ECO:0000256" key="1">
    <source>
        <dbReference type="ARBA" id="ARBA00004123"/>
    </source>
</evidence>
<dbReference type="PANTHER" id="PTHR46481">
    <property type="entry name" value="ZINC FINGER BED DOMAIN-CONTAINING PROTEIN 4"/>
    <property type="match status" value="1"/>
</dbReference>
<accession>A0A7I8WT32</accession>
<dbReference type="PROSITE" id="PS50808">
    <property type="entry name" value="ZF_BED"/>
    <property type="match status" value="1"/>
</dbReference>
<dbReference type="OrthoDB" id="117690at2759"/>
<evidence type="ECO:0000256" key="8">
    <source>
        <dbReference type="PROSITE-ProRule" id="PRU00027"/>
    </source>
</evidence>
<keyword evidence="3 8" id="KW-0863">Zinc-finger</keyword>
<evidence type="ECO:0000313" key="11">
    <source>
        <dbReference type="EMBL" id="CAD5226534.1"/>
    </source>
</evidence>
<keyword evidence="2" id="KW-0479">Metal-binding</keyword>
<feature type="region of interest" description="Disordered" evidence="9">
    <location>
        <begin position="1"/>
        <end position="24"/>
    </location>
</feature>
<evidence type="ECO:0000256" key="9">
    <source>
        <dbReference type="SAM" id="MobiDB-lite"/>
    </source>
</evidence>
<keyword evidence="7" id="KW-0539">Nucleus</keyword>
<organism evidence="11 12">
    <name type="scientific">Bursaphelenchus xylophilus</name>
    <name type="common">Pinewood nematode worm</name>
    <name type="synonym">Aphelenchoides xylophilus</name>
    <dbReference type="NCBI Taxonomy" id="6326"/>
    <lineage>
        <taxon>Eukaryota</taxon>
        <taxon>Metazoa</taxon>
        <taxon>Ecdysozoa</taxon>
        <taxon>Nematoda</taxon>
        <taxon>Chromadorea</taxon>
        <taxon>Rhabditida</taxon>
        <taxon>Tylenchina</taxon>
        <taxon>Tylenchomorpha</taxon>
        <taxon>Aphelenchoidea</taxon>
        <taxon>Aphelenchoididae</taxon>
        <taxon>Bursaphelenchus</taxon>
    </lineage>
</organism>
<keyword evidence="6" id="KW-0804">Transcription</keyword>
<evidence type="ECO:0000259" key="10">
    <source>
        <dbReference type="PROSITE" id="PS50808"/>
    </source>
</evidence>
<reference evidence="11" key="1">
    <citation type="submission" date="2020-09" db="EMBL/GenBank/DDBJ databases">
        <authorList>
            <person name="Kikuchi T."/>
        </authorList>
    </citation>
    <scope>NUCLEOTIDE SEQUENCE</scope>
    <source>
        <strain evidence="11">Ka4C1</strain>
    </source>
</reference>
<evidence type="ECO:0000256" key="3">
    <source>
        <dbReference type="ARBA" id="ARBA00022771"/>
    </source>
</evidence>
<dbReference type="Proteomes" id="UP000659654">
    <property type="component" value="Unassembled WGS sequence"/>
</dbReference>
<protein>
    <submittedName>
        <fullName evidence="11">(pine wood nematode) hypothetical protein</fullName>
    </submittedName>
</protein>
<proteinExistence type="predicted"/>
<comment type="subcellular location">
    <subcellularLocation>
        <location evidence="1">Nucleus</location>
    </subcellularLocation>
</comment>
<dbReference type="AlphaFoldDB" id="A0A7I8WT32"/>
<dbReference type="Proteomes" id="UP000582659">
    <property type="component" value="Unassembled WGS sequence"/>
</dbReference>
<feature type="region of interest" description="Disordered" evidence="9">
    <location>
        <begin position="499"/>
        <end position="518"/>
    </location>
</feature>
<dbReference type="GO" id="GO:0008270">
    <property type="term" value="F:zinc ion binding"/>
    <property type="evidence" value="ECO:0007669"/>
    <property type="project" value="UniProtKB-KW"/>
</dbReference>
<name>A0A7I8WT32_BURXY</name>
<dbReference type="EMBL" id="CAJFCV020000004">
    <property type="protein sequence ID" value="CAG9115954.1"/>
    <property type="molecule type" value="Genomic_DNA"/>
</dbReference>
<dbReference type="GO" id="GO:0009791">
    <property type="term" value="P:post-embryonic development"/>
    <property type="evidence" value="ECO:0007669"/>
    <property type="project" value="UniProtKB-ARBA"/>
</dbReference>
<dbReference type="SMR" id="A0A7I8WT32"/>
<dbReference type="InterPro" id="IPR052035">
    <property type="entry name" value="ZnF_BED_domain_contain"/>
</dbReference>
<dbReference type="SMART" id="SM00614">
    <property type="entry name" value="ZnF_BED"/>
    <property type="match status" value="1"/>
</dbReference>